<dbReference type="SUPFAM" id="SSF50447">
    <property type="entry name" value="Translation proteins"/>
    <property type="match status" value="1"/>
</dbReference>
<evidence type="ECO:0000256" key="8">
    <source>
        <dbReference type="ARBA" id="ARBA00048107"/>
    </source>
</evidence>
<feature type="compositionally biased region" description="Polar residues" evidence="9">
    <location>
        <begin position="16"/>
        <end position="30"/>
    </location>
</feature>
<dbReference type="PANTHER" id="PTHR42854:SF3">
    <property type="entry name" value="EUKARYOTIC TRANSLATION INITIATION FACTOR 2 SUBUNIT 3-RELATED"/>
    <property type="match status" value="1"/>
</dbReference>
<evidence type="ECO:0000256" key="1">
    <source>
        <dbReference type="ARBA" id="ARBA00007249"/>
    </source>
</evidence>
<evidence type="ECO:0000313" key="12">
    <source>
        <dbReference type="Proteomes" id="UP001295684"/>
    </source>
</evidence>
<dbReference type="SUPFAM" id="SSF50465">
    <property type="entry name" value="EF-Tu/eEF-1alpha/eIF2-gamma C-terminal domain"/>
    <property type="match status" value="1"/>
</dbReference>
<dbReference type="FunFam" id="2.40.30.10:FF:000009">
    <property type="entry name" value="Eukaryotic translation initiation factor 2 subunit gamma"/>
    <property type="match status" value="1"/>
</dbReference>
<keyword evidence="3" id="KW-0396">Initiation factor</keyword>
<comment type="catalytic activity">
    <reaction evidence="8">
        <text>GTP + H2O = GDP + phosphate + H(+)</text>
        <dbReference type="Rhea" id="RHEA:19669"/>
        <dbReference type="ChEBI" id="CHEBI:15377"/>
        <dbReference type="ChEBI" id="CHEBI:15378"/>
        <dbReference type="ChEBI" id="CHEBI:37565"/>
        <dbReference type="ChEBI" id="CHEBI:43474"/>
        <dbReference type="ChEBI" id="CHEBI:58189"/>
        <dbReference type="EC" id="3.6.5.3"/>
    </reaction>
</comment>
<evidence type="ECO:0000313" key="11">
    <source>
        <dbReference type="EMBL" id="CAI2367183.1"/>
    </source>
</evidence>
<keyword evidence="7" id="KW-0342">GTP-binding</keyword>
<reference evidence="11" key="1">
    <citation type="submission" date="2023-07" db="EMBL/GenBank/DDBJ databases">
        <authorList>
            <consortium name="AG Swart"/>
            <person name="Singh M."/>
            <person name="Singh A."/>
            <person name="Seah K."/>
            <person name="Emmerich C."/>
        </authorList>
    </citation>
    <scope>NUCLEOTIDE SEQUENCE</scope>
    <source>
        <strain evidence="11">DP1</strain>
    </source>
</reference>
<dbReference type="InterPro" id="IPR004161">
    <property type="entry name" value="EFTu-like_2"/>
</dbReference>
<evidence type="ECO:0000259" key="10">
    <source>
        <dbReference type="PROSITE" id="PS51722"/>
    </source>
</evidence>
<evidence type="ECO:0000256" key="4">
    <source>
        <dbReference type="ARBA" id="ARBA00022741"/>
    </source>
</evidence>
<dbReference type="EC" id="3.6.5.3" evidence="2"/>
<gene>
    <name evidence="11" type="ORF">ECRASSUSDP1_LOCUS8461</name>
</gene>
<dbReference type="GO" id="GO:0005525">
    <property type="term" value="F:GTP binding"/>
    <property type="evidence" value="ECO:0007669"/>
    <property type="project" value="UniProtKB-KW"/>
</dbReference>
<dbReference type="GO" id="GO:0001731">
    <property type="term" value="P:formation of translation preinitiation complex"/>
    <property type="evidence" value="ECO:0007669"/>
    <property type="project" value="TreeGrafter"/>
</dbReference>
<dbReference type="Gene3D" id="3.40.50.300">
    <property type="entry name" value="P-loop containing nucleotide triphosphate hydrolases"/>
    <property type="match status" value="1"/>
</dbReference>
<dbReference type="PANTHER" id="PTHR42854">
    <property type="entry name" value="EUKARYOTIC TRANSLATION INITIATION FACTOR 2 SUBUNIT 3 FAMILY MEMBER"/>
    <property type="match status" value="1"/>
</dbReference>
<dbReference type="AlphaFoldDB" id="A0AAD1XCW5"/>
<dbReference type="InterPro" id="IPR050543">
    <property type="entry name" value="eIF2G"/>
</dbReference>
<dbReference type="InterPro" id="IPR015256">
    <property type="entry name" value="eIF2g_C"/>
</dbReference>
<dbReference type="GO" id="GO:0005850">
    <property type="term" value="C:eukaryotic translation initiation factor 2 complex"/>
    <property type="evidence" value="ECO:0007669"/>
    <property type="project" value="TreeGrafter"/>
</dbReference>
<name>A0AAD1XCW5_EUPCR</name>
<keyword evidence="6" id="KW-0648">Protein biosynthesis</keyword>
<organism evidence="11 12">
    <name type="scientific">Euplotes crassus</name>
    <dbReference type="NCBI Taxonomy" id="5936"/>
    <lineage>
        <taxon>Eukaryota</taxon>
        <taxon>Sar</taxon>
        <taxon>Alveolata</taxon>
        <taxon>Ciliophora</taxon>
        <taxon>Intramacronucleata</taxon>
        <taxon>Spirotrichea</taxon>
        <taxon>Hypotrichia</taxon>
        <taxon>Euplotida</taxon>
        <taxon>Euplotidae</taxon>
        <taxon>Moneuplotes</taxon>
    </lineage>
</organism>
<keyword evidence="5" id="KW-0378">Hydrolase</keyword>
<keyword evidence="12" id="KW-1185">Reference proteome</keyword>
<dbReference type="GO" id="GO:0000049">
    <property type="term" value="F:tRNA binding"/>
    <property type="evidence" value="ECO:0007669"/>
    <property type="project" value="InterPro"/>
</dbReference>
<protein>
    <recommendedName>
        <fullName evidence="2">protein-synthesizing GTPase</fullName>
        <ecNumber evidence="2">3.6.5.3</ecNumber>
    </recommendedName>
</protein>
<dbReference type="Gene3D" id="2.40.30.10">
    <property type="entry name" value="Translation factors"/>
    <property type="match status" value="2"/>
</dbReference>
<dbReference type="Proteomes" id="UP001295684">
    <property type="component" value="Unassembled WGS sequence"/>
</dbReference>
<dbReference type="FunFam" id="2.40.30.10:FF:000075">
    <property type="entry name" value="Translation initiation factor 2 subunit gamma"/>
    <property type="match status" value="1"/>
</dbReference>
<dbReference type="Pfam" id="PF00009">
    <property type="entry name" value="GTP_EFTU"/>
    <property type="match status" value="1"/>
</dbReference>
<dbReference type="PRINTS" id="PR00315">
    <property type="entry name" value="ELONGATNFCT"/>
</dbReference>
<comment type="similarity">
    <text evidence="1">Belongs to the TRAFAC class translation factor GTPase superfamily. Classic translation factor GTPase family. EF-Tu/EF-1A subfamily.</text>
</comment>
<dbReference type="Pfam" id="PF09173">
    <property type="entry name" value="eIF2_C"/>
    <property type="match status" value="1"/>
</dbReference>
<dbReference type="InterPro" id="IPR000795">
    <property type="entry name" value="T_Tr_GTP-bd_dom"/>
</dbReference>
<proteinExistence type="inferred from homology"/>
<evidence type="ECO:0000256" key="2">
    <source>
        <dbReference type="ARBA" id="ARBA00011986"/>
    </source>
</evidence>
<comment type="caution">
    <text evidence="11">The sequence shown here is derived from an EMBL/GenBank/DDBJ whole genome shotgun (WGS) entry which is preliminary data.</text>
</comment>
<dbReference type="InterPro" id="IPR044128">
    <property type="entry name" value="eIF2g_GTP-bd"/>
</dbReference>
<feature type="compositionally biased region" description="Basic and acidic residues" evidence="9">
    <location>
        <begin position="1"/>
        <end position="11"/>
    </location>
</feature>
<dbReference type="CDD" id="cd15490">
    <property type="entry name" value="eIF2_gamma_III"/>
    <property type="match status" value="1"/>
</dbReference>
<dbReference type="PROSITE" id="PS51722">
    <property type="entry name" value="G_TR_2"/>
    <property type="match status" value="1"/>
</dbReference>
<dbReference type="FunFam" id="3.40.50.300:FF:000065">
    <property type="entry name" value="Eukaryotic translation initiation factor 2 subunit gamma"/>
    <property type="match status" value="1"/>
</dbReference>
<dbReference type="GO" id="GO:0005829">
    <property type="term" value="C:cytosol"/>
    <property type="evidence" value="ECO:0007669"/>
    <property type="project" value="TreeGrafter"/>
</dbReference>
<dbReference type="Pfam" id="PF03144">
    <property type="entry name" value="GTP_EFTU_D2"/>
    <property type="match status" value="1"/>
</dbReference>
<feature type="region of interest" description="Disordered" evidence="9">
    <location>
        <begin position="1"/>
        <end position="30"/>
    </location>
</feature>
<dbReference type="SUPFAM" id="SSF52540">
    <property type="entry name" value="P-loop containing nucleoside triphosphate hydrolases"/>
    <property type="match status" value="1"/>
</dbReference>
<evidence type="ECO:0000256" key="9">
    <source>
        <dbReference type="SAM" id="MobiDB-lite"/>
    </source>
</evidence>
<evidence type="ECO:0000256" key="7">
    <source>
        <dbReference type="ARBA" id="ARBA00023134"/>
    </source>
</evidence>
<dbReference type="GO" id="GO:0003924">
    <property type="term" value="F:GTPase activity"/>
    <property type="evidence" value="ECO:0007669"/>
    <property type="project" value="InterPro"/>
</dbReference>
<accession>A0AAD1XCW5</accession>
<dbReference type="InterPro" id="IPR044127">
    <property type="entry name" value="eIF2g_dom_2"/>
</dbReference>
<sequence>MPSAEEQKEVMGRQPELSQQSLDGFDPNTLTPLSEDVISRQATVNIGTIGHVAHGKSTVVKAVTGINPVKTSKEKKRNITIKLGYANAKIFKCPTCPPPQCFIPAMFNTEDAMRCKVEGCESICKLVRHISFVDCPGHDLLMATMITGASVMDCALLLIAANETCPQPQTSEHLASIEIMKLDHIIILQNKIDIIMKDGTASQQYDQIKDFVQGTKAEKSPIIPISAQLGYNIDVLCDYICRIPIPIRDFTCPPKMSIVRSFDINKPGCSPSDLQGGVVGGSLLSGVLRVGEKVEIRPGMSGKDKNTGKRKCTSIMSRIVSLKAEQNDLLYAVPGGLVAVGLKCDPSLTRDDHLNGQFLGHPNKLPEVVEEVVIKFYLLRRLLGVVSDNTKKEKVSSLKKEEILLINISANSVGGKVIEKKKSMAKIQFLMPACASVGDKITLSRKIVKNWRLIGWGEIDKVTKVQQ</sequence>
<dbReference type="GO" id="GO:0003743">
    <property type="term" value="F:translation initiation factor activity"/>
    <property type="evidence" value="ECO:0007669"/>
    <property type="project" value="UniProtKB-KW"/>
</dbReference>
<evidence type="ECO:0000256" key="5">
    <source>
        <dbReference type="ARBA" id="ARBA00022801"/>
    </source>
</evidence>
<dbReference type="CDD" id="cd01888">
    <property type="entry name" value="eIF2_gamma"/>
    <property type="match status" value="1"/>
</dbReference>
<dbReference type="InterPro" id="IPR027417">
    <property type="entry name" value="P-loop_NTPase"/>
</dbReference>
<keyword evidence="4" id="KW-0547">Nucleotide-binding</keyword>
<feature type="domain" description="Tr-type G" evidence="10">
    <location>
        <begin position="41"/>
        <end position="247"/>
    </location>
</feature>
<dbReference type="InterPro" id="IPR009001">
    <property type="entry name" value="Transl_elong_EF1A/Init_IF2_C"/>
</dbReference>
<dbReference type="EMBL" id="CAMPGE010008278">
    <property type="protein sequence ID" value="CAI2367183.1"/>
    <property type="molecule type" value="Genomic_DNA"/>
</dbReference>
<dbReference type="NCBIfam" id="NF003077">
    <property type="entry name" value="PRK04000.1"/>
    <property type="match status" value="1"/>
</dbReference>
<dbReference type="CDD" id="cd03688">
    <property type="entry name" value="eIF2_gamma_II"/>
    <property type="match status" value="1"/>
</dbReference>
<evidence type="ECO:0000256" key="3">
    <source>
        <dbReference type="ARBA" id="ARBA00022540"/>
    </source>
</evidence>
<dbReference type="InterPro" id="IPR009000">
    <property type="entry name" value="Transl_B-barrel_sf"/>
</dbReference>
<evidence type="ECO:0000256" key="6">
    <source>
        <dbReference type="ARBA" id="ARBA00022917"/>
    </source>
</evidence>